<keyword evidence="2" id="KW-0150">Chloroplast</keyword>
<organism evidence="2">
    <name type="scientific">Cliftonaea pectinata</name>
    <dbReference type="NCBI Taxonomy" id="2007206"/>
    <lineage>
        <taxon>Eukaryota</taxon>
        <taxon>Rhodophyta</taxon>
        <taxon>Florideophyceae</taxon>
        <taxon>Rhodymeniophycidae</taxon>
        <taxon>Ceramiales</taxon>
        <taxon>Rhodomelaceae</taxon>
        <taxon>Polyzonieae</taxon>
        <taxon>Cliftonaea</taxon>
    </lineage>
</organism>
<protein>
    <submittedName>
        <fullName evidence="2">Uncharacterized protein</fullName>
    </submittedName>
</protein>
<dbReference type="GeneID" id="33361574"/>
<keyword evidence="1" id="KW-0812">Transmembrane</keyword>
<dbReference type="AlphaFoldDB" id="A0A1Z1MQ27"/>
<reference evidence="2" key="1">
    <citation type="journal article" date="2017" name="J. Phycol.">
        <title>Analysis of chloroplast genomes and a supermatrix inform reclassification of the Rhodomelaceae (Rhodophyta).</title>
        <authorList>
            <person name="Diaz-Tapia P."/>
            <person name="Maggs C.A."/>
            <person name="West J.A."/>
            <person name="Verbruggen H."/>
        </authorList>
    </citation>
    <scope>NUCLEOTIDE SEQUENCE</scope>
    <source>
        <strain evidence="2">PD1561</strain>
    </source>
</reference>
<name>A0A1Z1MQ27_9FLOR</name>
<keyword evidence="1" id="KW-1133">Transmembrane helix</keyword>
<dbReference type="RefSeq" id="YP_009398857.1">
    <property type="nucleotide sequence ID" value="NC_035294.1"/>
</dbReference>
<keyword evidence="1" id="KW-0472">Membrane</keyword>
<gene>
    <name evidence="2" type="primary">orf38</name>
</gene>
<proteinExistence type="predicted"/>
<dbReference type="Pfam" id="PF04481">
    <property type="entry name" value="DUF561"/>
    <property type="match status" value="1"/>
</dbReference>
<evidence type="ECO:0000256" key="1">
    <source>
        <dbReference type="SAM" id="Phobius"/>
    </source>
</evidence>
<keyword evidence="2" id="KW-0934">Plastid</keyword>
<dbReference type="EMBL" id="MF101450">
    <property type="protein sequence ID" value="ARW68180.1"/>
    <property type="molecule type" value="Genomic_DNA"/>
</dbReference>
<dbReference type="InterPro" id="IPR007570">
    <property type="entry name" value="Uncharacterised_Ycf23"/>
</dbReference>
<sequence>MSSNVNVPLITSLGMNFLSSPIATFYGASGIGIGSLIR</sequence>
<accession>A0A1Z1MQ27</accession>
<geneLocation type="chloroplast" evidence="2"/>
<evidence type="ECO:0000313" key="2">
    <source>
        <dbReference type="EMBL" id="ARW68180.1"/>
    </source>
</evidence>
<feature type="transmembrane region" description="Helical" evidence="1">
    <location>
        <begin position="20"/>
        <end position="37"/>
    </location>
</feature>